<reference evidence="3 4" key="1">
    <citation type="submission" date="2024-01" db="EMBL/GenBank/DDBJ databases">
        <title>Genome assemblies of Stephania.</title>
        <authorList>
            <person name="Yang L."/>
        </authorList>
    </citation>
    <scope>NUCLEOTIDE SEQUENCE [LARGE SCALE GENOMIC DNA]</scope>
    <source>
        <strain evidence="3">YNDBR</strain>
        <tissue evidence="3">Leaf</tissue>
    </source>
</reference>
<proteinExistence type="predicted"/>
<gene>
    <name evidence="3" type="ORF">Syun_017021</name>
</gene>
<feature type="region of interest" description="Disordered" evidence="1">
    <location>
        <begin position="108"/>
        <end position="144"/>
    </location>
</feature>
<organism evidence="3 4">
    <name type="scientific">Stephania yunnanensis</name>
    <dbReference type="NCBI Taxonomy" id="152371"/>
    <lineage>
        <taxon>Eukaryota</taxon>
        <taxon>Viridiplantae</taxon>
        <taxon>Streptophyta</taxon>
        <taxon>Embryophyta</taxon>
        <taxon>Tracheophyta</taxon>
        <taxon>Spermatophyta</taxon>
        <taxon>Magnoliopsida</taxon>
        <taxon>Ranunculales</taxon>
        <taxon>Menispermaceae</taxon>
        <taxon>Menispermoideae</taxon>
        <taxon>Cissampelideae</taxon>
        <taxon>Stephania</taxon>
    </lineage>
</organism>
<keyword evidence="2" id="KW-0812">Transmembrane</keyword>
<comment type="caution">
    <text evidence="3">The sequence shown here is derived from an EMBL/GenBank/DDBJ whole genome shotgun (WGS) entry which is preliminary data.</text>
</comment>
<evidence type="ECO:0000256" key="1">
    <source>
        <dbReference type="SAM" id="MobiDB-lite"/>
    </source>
</evidence>
<evidence type="ECO:0000313" key="4">
    <source>
        <dbReference type="Proteomes" id="UP001420932"/>
    </source>
</evidence>
<keyword evidence="4" id="KW-1185">Reference proteome</keyword>
<dbReference type="Proteomes" id="UP001420932">
    <property type="component" value="Unassembled WGS sequence"/>
</dbReference>
<feature type="region of interest" description="Disordered" evidence="1">
    <location>
        <begin position="51"/>
        <end position="87"/>
    </location>
</feature>
<protein>
    <submittedName>
        <fullName evidence="3">Uncharacterized protein</fullName>
    </submittedName>
</protein>
<feature type="region of interest" description="Disordered" evidence="1">
    <location>
        <begin position="1"/>
        <end position="29"/>
    </location>
</feature>
<name>A0AAP0J6A4_9MAGN</name>
<evidence type="ECO:0000313" key="3">
    <source>
        <dbReference type="EMBL" id="KAK9128224.1"/>
    </source>
</evidence>
<dbReference type="EMBL" id="JBBNAF010000007">
    <property type="protein sequence ID" value="KAK9128224.1"/>
    <property type="molecule type" value="Genomic_DNA"/>
</dbReference>
<keyword evidence="2" id="KW-0472">Membrane</keyword>
<evidence type="ECO:0000256" key="2">
    <source>
        <dbReference type="SAM" id="Phobius"/>
    </source>
</evidence>
<sequence>MRCRPSRLQLSPALAGHATVSSTAQSRNEPHCTAAQRPLRACWSASSPVPMGRRWSSSSRIRSRRCQPPPPLEPRRCRPVPPSAPPDAATVRVCASCCPRAGRRPRPIAAAHRAAASTSAPRRPPSSASQVASRPPCAAAHPPSAVPVSLRHCAAPRRSVHHSRCISSDLFLLPLSSLLSLWFFSLSLSLFSISLF</sequence>
<dbReference type="AlphaFoldDB" id="A0AAP0J6A4"/>
<keyword evidence="2" id="KW-1133">Transmembrane helix</keyword>
<accession>A0AAP0J6A4</accession>
<feature type="transmembrane region" description="Helical" evidence="2">
    <location>
        <begin position="170"/>
        <end position="193"/>
    </location>
</feature>